<gene>
    <name evidence="1" type="ORF">NDU88_000279</name>
</gene>
<dbReference type="Proteomes" id="UP001066276">
    <property type="component" value="Chromosome 6"/>
</dbReference>
<sequence>MFYTTSPLRKALLTYSQHVLHHITTTQDAAYLQTACSTPHRHYARLCLLTDSMFYTTSQLHKTLLTYRQHVLHHIATTQDSAYLQTACSTPHHHYTRRCLLTDSMFYTTSPLRKTLLTYRQHVLHHITTTQDSAYLQTACSTPHHHYTRLCLLTDSMFYTTSPLRKTLLTYRQHVLQHITTTQDAAYLQTACSTPHHHYARLCLLTDSMFYSTSPLRKTLLTYRQHVLQHITTTQDAAYLQTACSTPHRHYARLCLLTDSMFYTTSQLHKTLLTYRQHVLHHIATTQDSAYLQTACSTPHHNYTRLCLLTDDSMFYTTSPLHKTLLTYRQHVLHHIATTQDAAYLQTTACSTPHRHYTRLCLITDDSMFYTTSPLRKTLLTYRQHVLHHIATTQDSAYLQTAGSTPHHHDTRLCLLTDSMFYTTSPLHKTLLTYRQHVLHHITRTQDSAYLQTACSTPHRHYTRRCLLTDSMFYTTSPLRKTLLTYRQHVLHHIATTQDSAYLQTACSTPHRHYTRRCLLTDDSMFYTTSPLHKTAYLQTTACSTPHHHYTRLCLLTDSMFYTTSPLRKTLLTYRQHVLHHITTTQDSAYLQTACSTPHHHYTRRCLLTDSMFYTTSPLRKTLLTYRQHVLQHITTTQDSAYLQTACSTAHHHYARRCLLTDSMFYTTSPLRKTLLTYRQHVLHHITTTQDSAYLQTACSTPHRHYTRLCLLTDSMFYTTSQLHKTLLTYRRQHVLHHIATTQDAAYLQTACFTPHRHYTRRCLLTDDSMFYTTSPLHKTLLNYRRQHVLHHITTTQDSAYLQTACSTPHRHYARLCLLTDSRFYTTSPRHKTLLTYRQHVLHHITTTQDSAYLQTACSTPHHQDTRLCLLTDSMFYTTSPLHKTLLTYRQHVLHHIATTQDSAYLQTACSTPHRHYTRRCLLTDDSMFYTTSPLHKTAYLQTTACSTPHHHYTRLCLLTDSMFYTTSPLRKTLLTYRQHVLHHITTTQDSAYLQTACSTPHHHYTRLCLLTDSMFYTTSPGHKTLLTYRQHVLHHIATTQDAAYLQTACSTPHRHYARLCLLTDSMFYTTSPLRKTLLTYRQHVLHHITTTQDAAYLQTACSTPHRHYARLCLLTDSMFYTTSPLRKTLLTYRQHVLHHIATTQDSAYLQTACSTPHCHYARLCLLTVSMFYTVSPLRKTLLTYRQHVLHHIATTQDSAYL</sequence>
<accession>A0AAV7Q3N9</accession>
<keyword evidence="2" id="KW-1185">Reference proteome</keyword>
<proteinExistence type="predicted"/>
<organism evidence="1 2">
    <name type="scientific">Pleurodeles waltl</name>
    <name type="common">Iberian ribbed newt</name>
    <dbReference type="NCBI Taxonomy" id="8319"/>
    <lineage>
        <taxon>Eukaryota</taxon>
        <taxon>Metazoa</taxon>
        <taxon>Chordata</taxon>
        <taxon>Craniata</taxon>
        <taxon>Vertebrata</taxon>
        <taxon>Euteleostomi</taxon>
        <taxon>Amphibia</taxon>
        <taxon>Batrachia</taxon>
        <taxon>Caudata</taxon>
        <taxon>Salamandroidea</taxon>
        <taxon>Salamandridae</taxon>
        <taxon>Pleurodelinae</taxon>
        <taxon>Pleurodeles</taxon>
    </lineage>
</organism>
<comment type="caution">
    <text evidence="1">The sequence shown here is derived from an EMBL/GenBank/DDBJ whole genome shotgun (WGS) entry which is preliminary data.</text>
</comment>
<evidence type="ECO:0000313" key="1">
    <source>
        <dbReference type="EMBL" id="KAJ1133804.1"/>
    </source>
</evidence>
<reference evidence="1" key="1">
    <citation type="journal article" date="2022" name="bioRxiv">
        <title>Sequencing and chromosome-scale assembly of the giantPleurodeles waltlgenome.</title>
        <authorList>
            <person name="Brown T."/>
            <person name="Elewa A."/>
            <person name="Iarovenko S."/>
            <person name="Subramanian E."/>
            <person name="Araus A.J."/>
            <person name="Petzold A."/>
            <person name="Susuki M."/>
            <person name="Suzuki K.-i.T."/>
            <person name="Hayashi T."/>
            <person name="Toyoda A."/>
            <person name="Oliveira C."/>
            <person name="Osipova E."/>
            <person name="Leigh N.D."/>
            <person name="Simon A."/>
            <person name="Yun M.H."/>
        </authorList>
    </citation>
    <scope>NUCLEOTIDE SEQUENCE</scope>
    <source>
        <strain evidence="1">20211129_DDA</strain>
        <tissue evidence="1">Liver</tissue>
    </source>
</reference>
<name>A0AAV7Q3N9_PLEWA</name>
<protein>
    <submittedName>
        <fullName evidence="1">Uncharacterized protein</fullName>
    </submittedName>
</protein>
<dbReference type="AlphaFoldDB" id="A0AAV7Q3N9"/>
<dbReference type="EMBL" id="JANPWB010000010">
    <property type="protein sequence ID" value="KAJ1133804.1"/>
    <property type="molecule type" value="Genomic_DNA"/>
</dbReference>
<evidence type="ECO:0000313" key="2">
    <source>
        <dbReference type="Proteomes" id="UP001066276"/>
    </source>
</evidence>